<dbReference type="PANTHER" id="PTHR31681">
    <property type="entry name" value="C2H2-LIKE ZINC FINGER PROTEIN"/>
    <property type="match status" value="1"/>
</dbReference>
<reference evidence="2 3" key="1">
    <citation type="journal article" date="2012" name="BMC Genomics">
        <title>Comparative genomics of the white-rot fungi, Phanerochaete carnosa and P. chrysosporium, to elucidate the genetic basis of the distinct wood types they colonize.</title>
        <authorList>
            <person name="Suzuki H."/>
            <person name="MacDonald J."/>
            <person name="Syed K."/>
            <person name="Salamov A."/>
            <person name="Hori C."/>
            <person name="Aerts A."/>
            <person name="Henrissat B."/>
            <person name="Wiebenga A."/>
            <person name="vanKuyk P.A."/>
            <person name="Barry K."/>
            <person name="Lindquist E."/>
            <person name="LaButti K."/>
            <person name="Lapidus A."/>
            <person name="Lucas S."/>
            <person name="Coutinho P."/>
            <person name="Gong Y."/>
            <person name="Samejima M."/>
            <person name="Mahadevan R."/>
            <person name="Abou-Zaid M."/>
            <person name="de Vries R.P."/>
            <person name="Igarashi K."/>
            <person name="Yadav J.S."/>
            <person name="Grigoriev I.V."/>
            <person name="Master E.R."/>
        </authorList>
    </citation>
    <scope>NUCLEOTIDE SEQUENCE [LARGE SCALE GENOMIC DNA]</scope>
    <source>
        <strain evidence="2 3">HHB-10118-sp</strain>
    </source>
</reference>
<dbReference type="Pfam" id="PF00644">
    <property type="entry name" value="PARP"/>
    <property type="match status" value="1"/>
</dbReference>
<dbReference type="Gene3D" id="3.90.228.10">
    <property type="match status" value="1"/>
</dbReference>
<sequence length="329" mass="35907">MNSATICALPGCYVPVWIGNNGQPSQYCSRSHMAAASHQPQRPQRPRLCKNCQAKPVYTEPGKVHDFCGRTCASAYAQSGKGGHQPPHAAATTGPSAGVDMCLLCDQRPRTFVNGKLSDFCSIKCRDSVHQGTPAILEVPKSQDEWRSVVQQFGDQWKSSPKPPDVVKVYKIYSPQSHIKKFLSYKTAVGNSRRRWHGTARQCRIGDDAQNTGFCTNSGCRVCSILQNSFQVEKAARGQFGVGIYTSATSSKANSFINNAGGSSYRALLLNEVIMGKTCKLQSDDTTLNQPPAGYDSVVGEPGKGLQHDEAIVYKNEAIRPLYLIIFKP</sequence>
<dbReference type="GO" id="GO:0003950">
    <property type="term" value="F:NAD+ poly-ADP-ribosyltransferase activity"/>
    <property type="evidence" value="ECO:0007669"/>
    <property type="project" value="InterPro"/>
</dbReference>
<name>K5W110_PHACS</name>
<dbReference type="SUPFAM" id="SSF56399">
    <property type="entry name" value="ADP-ribosylation"/>
    <property type="match status" value="1"/>
</dbReference>
<organism evidence="2 3">
    <name type="scientific">Phanerochaete carnosa (strain HHB-10118-sp)</name>
    <name type="common">White-rot fungus</name>
    <name type="synonym">Peniophora carnosa</name>
    <dbReference type="NCBI Taxonomy" id="650164"/>
    <lineage>
        <taxon>Eukaryota</taxon>
        <taxon>Fungi</taxon>
        <taxon>Dikarya</taxon>
        <taxon>Basidiomycota</taxon>
        <taxon>Agaricomycotina</taxon>
        <taxon>Agaricomycetes</taxon>
        <taxon>Polyporales</taxon>
        <taxon>Phanerochaetaceae</taxon>
        <taxon>Phanerochaete</taxon>
    </lineage>
</organism>
<dbReference type="KEGG" id="pco:PHACADRAFT_261086"/>
<dbReference type="InterPro" id="IPR012317">
    <property type="entry name" value="Poly(ADP-ribose)pol_cat_dom"/>
</dbReference>
<accession>K5W110</accession>
<dbReference type="AlphaFoldDB" id="K5W110"/>
<dbReference type="OrthoDB" id="9514740at2759"/>
<evidence type="ECO:0000313" key="2">
    <source>
        <dbReference type="EMBL" id="EKM52579.1"/>
    </source>
</evidence>
<dbReference type="InParanoid" id="K5W110"/>
<dbReference type="EMBL" id="JH930475">
    <property type="protein sequence ID" value="EKM52579.1"/>
    <property type="molecule type" value="Genomic_DNA"/>
</dbReference>
<evidence type="ECO:0000313" key="3">
    <source>
        <dbReference type="Proteomes" id="UP000008370"/>
    </source>
</evidence>
<dbReference type="PANTHER" id="PTHR31681:SF3">
    <property type="entry name" value="OS04G0690100 PROTEIN"/>
    <property type="match status" value="1"/>
</dbReference>
<protein>
    <recommendedName>
        <fullName evidence="1">PARP catalytic domain-containing protein</fullName>
    </recommendedName>
</protein>
<feature type="domain" description="PARP catalytic" evidence="1">
    <location>
        <begin position="144"/>
        <end position="301"/>
    </location>
</feature>
<dbReference type="Proteomes" id="UP000008370">
    <property type="component" value="Unassembled WGS sequence"/>
</dbReference>
<dbReference type="HOGENOM" id="CLU_039434_0_1_1"/>
<proteinExistence type="predicted"/>
<dbReference type="GeneID" id="18917888"/>
<gene>
    <name evidence="2" type="ORF">PHACADRAFT_261086</name>
</gene>
<keyword evidence="3" id="KW-1185">Reference proteome</keyword>
<evidence type="ECO:0000259" key="1">
    <source>
        <dbReference type="Pfam" id="PF00644"/>
    </source>
</evidence>
<dbReference type="RefSeq" id="XP_007398921.1">
    <property type="nucleotide sequence ID" value="XM_007398859.1"/>
</dbReference>